<keyword evidence="4 9" id="KW-0802">TPR repeat</keyword>
<keyword evidence="3" id="KW-0677">Repeat</keyword>
<evidence type="ECO:0000256" key="6">
    <source>
        <dbReference type="ARBA" id="ARBA00023139"/>
    </source>
</evidence>
<evidence type="ECO:0000256" key="7">
    <source>
        <dbReference type="ARBA" id="ARBA00023288"/>
    </source>
</evidence>
<feature type="repeat" description="TPR" evidence="9">
    <location>
        <begin position="101"/>
        <end position="134"/>
    </location>
</feature>
<proteinExistence type="predicted"/>
<feature type="signal peptide" evidence="10">
    <location>
        <begin position="1"/>
        <end position="20"/>
    </location>
</feature>
<dbReference type="EMBL" id="BSST01000001">
    <property type="protein sequence ID" value="GLX77154.1"/>
    <property type="molecule type" value="Genomic_DNA"/>
</dbReference>
<organism evidence="11 12">
    <name type="scientific">Thalassotalea insulae</name>
    <dbReference type="NCBI Taxonomy" id="2056778"/>
    <lineage>
        <taxon>Bacteria</taxon>
        <taxon>Pseudomonadati</taxon>
        <taxon>Pseudomonadota</taxon>
        <taxon>Gammaproteobacteria</taxon>
        <taxon>Alteromonadales</taxon>
        <taxon>Colwelliaceae</taxon>
        <taxon>Thalassotalea</taxon>
    </lineage>
</organism>
<dbReference type="InterPro" id="IPR050498">
    <property type="entry name" value="Ycf3"/>
</dbReference>
<keyword evidence="6" id="KW-0564">Palmitate</keyword>
<comment type="subunit">
    <text evidence="8">Homodimer.</text>
</comment>
<feature type="chain" id="PRO_5046732584" description="Lipoprotein NlpI" evidence="10">
    <location>
        <begin position="21"/>
        <end position="297"/>
    </location>
</feature>
<dbReference type="Gene3D" id="1.25.40.10">
    <property type="entry name" value="Tetratricopeptide repeat domain"/>
    <property type="match status" value="1"/>
</dbReference>
<evidence type="ECO:0000256" key="3">
    <source>
        <dbReference type="ARBA" id="ARBA00022737"/>
    </source>
</evidence>
<dbReference type="InterPro" id="IPR019734">
    <property type="entry name" value="TPR_rpt"/>
</dbReference>
<evidence type="ECO:0000256" key="1">
    <source>
        <dbReference type="ARBA" id="ARBA00022475"/>
    </source>
</evidence>
<evidence type="ECO:0000256" key="5">
    <source>
        <dbReference type="ARBA" id="ARBA00023136"/>
    </source>
</evidence>
<dbReference type="Proteomes" id="UP001157186">
    <property type="component" value="Unassembled WGS sequence"/>
</dbReference>
<protein>
    <recommendedName>
        <fullName evidence="8">Lipoprotein NlpI</fullName>
    </recommendedName>
</protein>
<accession>A0ABQ6GPR4</accession>
<dbReference type="RefSeq" id="WP_284242993.1">
    <property type="nucleotide sequence ID" value="NZ_BSST01000001.1"/>
</dbReference>
<evidence type="ECO:0000256" key="4">
    <source>
        <dbReference type="ARBA" id="ARBA00022803"/>
    </source>
</evidence>
<dbReference type="PANTHER" id="PTHR44858">
    <property type="entry name" value="TETRATRICOPEPTIDE REPEAT PROTEIN 6"/>
    <property type="match status" value="1"/>
</dbReference>
<keyword evidence="5 8" id="KW-0472">Membrane</keyword>
<dbReference type="PANTHER" id="PTHR44858:SF1">
    <property type="entry name" value="UDP-N-ACETYLGLUCOSAMINE--PEPTIDE N-ACETYLGLUCOSAMINYLTRANSFERASE SPINDLY-RELATED"/>
    <property type="match status" value="1"/>
</dbReference>
<evidence type="ECO:0000256" key="8">
    <source>
        <dbReference type="PIRNR" id="PIRNR004654"/>
    </source>
</evidence>
<feature type="repeat" description="TPR" evidence="9">
    <location>
        <begin position="67"/>
        <end position="100"/>
    </location>
</feature>
<comment type="function">
    <text evidence="8">May be involved in cell division.</text>
</comment>
<keyword evidence="12" id="KW-1185">Reference proteome</keyword>
<dbReference type="NCBIfam" id="NF008391">
    <property type="entry name" value="PRK11189.1"/>
    <property type="match status" value="1"/>
</dbReference>
<evidence type="ECO:0000256" key="2">
    <source>
        <dbReference type="ARBA" id="ARBA00022729"/>
    </source>
</evidence>
<evidence type="ECO:0000256" key="10">
    <source>
        <dbReference type="SAM" id="SignalP"/>
    </source>
</evidence>
<dbReference type="SUPFAM" id="SSF48452">
    <property type="entry name" value="TPR-like"/>
    <property type="match status" value="1"/>
</dbReference>
<comment type="subcellular location">
    <subcellularLocation>
        <location evidence="8">Cell membrane</location>
    </subcellularLocation>
</comment>
<keyword evidence="2 10" id="KW-0732">Signal</keyword>
<dbReference type="PROSITE" id="PS51257">
    <property type="entry name" value="PROKAR_LIPOPROTEIN"/>
    <property type="match status" value="1"/>
</dbReference>
<dbReference type="Pfam" id="PF00515">
    <property type="entry name" value="TPR_1"/>
    <property type="match status" value="1"/>
</dbReference>
<evidence type="ECO:0000256" key="9">
    <source>
        <dbReference type="PROSITE-ProRule" id="PRU00339"/>
    </source>
</evidence>
<dbReference type="SMART" id="SM00028">
    <property type="entry name" value="TPR"/>
    <property type="match status" value="3"/>
</dbReference>
<dbReference type="Pfam" id="PF13181">
    <property type="entry name" value="TPR_8"/>
    <property type="match status" value="1"/>
</dbReference>
<sequence>MKLLYSFLLVAMYLLMQGCASTNQNTDSVINQLVIAEPLVVNYKREVALARLTDVLHRAEVTDEQRAQLYYDRGVIYDSVGLRSLARLDFNRALRLKPDLVDAYNFLGIHYTQLQEFDQAYEAFDSALELAPEHEYAYLNRGIALYYGERAHLALEDLQLFYQKQKDDPYRLLWLYLVEQEVDSQAALIHLKQHAADINENVWAKQIIRLYGGEITQQAFIRDITNNVNSNKEFSERLCEAYFYLGKLNAMQGDKRAAANFYKLALSTNVYEFVEHRYARLELDIMRRNVVNGIPSQ</sequence>
<reference evidence="11 12" key="1">
    <citation type="submission" date="2023-03" db="EMBL/GenBank/DDBJ databases">
        <title>Draft genome sequence of Thalassotalea insulae KCTC 62186T.</title>
        <authorList>
            <person name="Sawabe T."/>
        </authorList>
    </citation>
    <scope>NUCLEOTIDE SEQUENCE [LARGE SCALE GENOMIC DNA]</scope>
    <source>
        <strain evidence="11 12">KCTC 62186</strain>
    </source>
</reference>
<keyword evidence="7 11" id="KW-0449">Lipoprotein</keyword>
<dbReference type="InterPro" id="IPR023605">
    <property type="entry name" value="Lipoprotein_NlpI"/>
</dbReference>
<dbReference type="PIRSF" id="PIRSF004654">
    <property type="entry name" value="NlpI"/>
    <property type="match status" value="1"/>
</dbReference>
<evidence type="ECO:0000313" key="11">
    <source>
        <dbReference type="EMBL" id="GLX77154.1"/>
    </source>
</evidence>
<dbReference type="PROSITE" id="PS50005">
    <property type="entry name" value="TPR"/>
    <property type="match status" value="2"/>
</dbReference>
<name>A0ABQ6GPR4_9GAMM</name>
<dbReference type="InterPro" id="IPR011990">
    <property type="entry name" value="TPR-like_helical_dom_sf"/>
</dbReference>
<gene>
    <name evidence="11" type="ORF">tinsulaeT_04940</name>
</gene>
<keyword evidence="1 8" id="KW-1003">Cell membrane</keyword>
<comment type="caution">
    <text evidence="11">The sequence shown here is derived from an EMBL/GenBank/DDBJ whole genome shotgun (WGS) entry which is preliminary data.</text>
</comment>
<dbReference type="PROSITE" id="PS50293">
    <property type="entry name" value="TPR_REGION"/>
    <property type="match status" value="1"/>
</dbReference>
<evidence type="ECO:0000313" key="12">
    <source>
        <dbReference type="Proteomes" id="UP001157186"/>
    </source>
</evidence>